<dbReference type="InterPro" id="IPR055804">
    <property type="entry name" value="DUF7380"/>
</dbReference>
<reference evidence="3 4" key="1">
    <citation type="submission" date="2023-07" db="EMBL/GenBank/DDBJ databases">
        <title>Sorghum-associated microbial communities from plants grown in Nebraska, USA.</title>
        <authorList>
            <person name="Schachtman D."/>
        </authorList>
    </citation>
    <scope>NUCLEOTIDE SEQUENCE [LARGE SCALE GENOMIC DNA]</scope>
    <source>
        <strain evidence="3 4">596</strain>
    </source>
</reference>
<feature type="domain" description="DUF7380" evidence="2">
    <location>
        <begin position="12"/>
        <end position="179"/>
    </location>
</feature>
<sequence length="617" mass="67806">MTDIASAPADLPPLTLTDFQTAGLDALLSSHTEANSHALQTVLSTAAQTHIGGPARALTLLSNVISMMLTPNDPTAVFRPFMVWSDGRCSMGPDHLTHADIDALVLVCDTISQPVLRARVADLIWLRERKRGPRYPRMAIDAYRARPINFDTWHRDDEGVGWHRALQLAKQLRAVDEIENIVHALLDAFFSAVSRSDFAPLHFIKPLLAEKCAAGRERDVAVELEKIGHRRFEAASSFDAESYFNAAADWYQWAGDADQHDTMLSMAARAIALQAEQANGAITQHHWYTKAIEAYRRVEARSRKRLGIDEAIEELRRKRDAAGHAMLEEMVLIKGPSVDVSDLVTAAIDHVKGRNALEALMAFSGLDSPPDADALKDQAEASLRAHPLSTLIGGTVMASDGRQVANKDPQSGWDNQVAEKARELFRQHAQFVAVSSLAPALDQIRNEHAYREADFIAIAQRSPVVPADRTGIVGKGLYAGFCGDMVQAMHILMPQFEHMVRQILQGANAFTAEHRPDGRDMEVALASLLDRPQMTEEFGEGLTLAIRAIMCDQAGSNLRNDIAHGLADEALCSSPFALYAWWLVLQLIVETFAAEQEITNAAATQEPPTQDSAGERQ</sequence>
<name>A0ABU1PI83_9BURK</name>
<keyword evidence="4" id="KW-1185">Reference proteome</keyword>
<accession>A0ABU1PI83</accession>
<dbReference type="InterPro" id="IPR025209">
    <property type="entry name" value="DUF4209"/>
</dbReference>
<evidence type="ECO:0000259" key="1">
    <source>
        <dbReference type="Pfam" id="PF13910"/>
    </source>
</evidence>
<protein>
    <recommendedName>
        <fullName evidence="5">DUF4209 domain-containing protein</fullName>
    </recommendedName>
</protein>
<evidence type="ECO:0000313" key="4">
    <source>
        <dbReference type="Proteomes" id="UP001260715"/>
    </source>
</evidence>
<dbReference type="Pfam" id="PF24098">
    <property type="entry name" value="DUF7380"/>
    <property type="match status" value="1"/>
</dbReference>
<dbReference type="Pfam" id="PF13910">
    <property type="entry name" value="DUF4209"/>
    <property type="match status" value="1"/>
</dbReference>
<organism evidence="3 4">
    <name type="scientific">Herbaspirillum frisingense</name>
    <dbReference type="NCBI Taxonomy" id="92645"/>
    <lineage>
        <taxon>Bacteria</taxon>
        <taxon>Pseudomonadati</taxon>
        <taxon>Pseudomonadota</taxon>
        <taxon>Betaproteobacteria</taxon>
        <taxon>Burkholderiales</taxon>
        <taxon>Oxalobacteraceae</taxon>
        <taxon>Herbaspirillum</taxon>
    </lineage>
</organism>
<comment type="caution">
    <text evidence="3">The sequence shown here is derived from an EMBL/GenBank/DDBJ whole genome shotgun (WGS) entry which is preliminary data.</text>
</comment>
<evidence type="ECO:0008006" key="5">
    <source>
        <dbReference type="Google" id="ProtNLM"/>
    </source>
</evidence>
<dbReference type="Proteomes" id="UP001260715">
    <property type="component" value="Unassembled WGS sequence"/>
</dbReference>
<evidence type="ECO:0000259" key="2">
    <source>
        <dbReference type="Pfam" id="PF24098"/>
    </source>
</evidence>
<dbReference type="EMBL" id="JAVDSJ010000005">
    <property type="protein sequence ID" value="MDR6585653.1"/>
    <property type="molecule type" value="Genomic_DNA"/>
</dbReference>
<proteinExistence type="predicted"/>
<gene>
    <name evidence="3" type="ORF">J2W50_003871</name>
</gene>
<feature type="domain" description="DUF4209" evidence="1">
    <location>
        <begin position="497"/>
        <end position="586"/>
    </location>
</feature>
<evidence type="ECO:0000313" key="3">
    <source>
        <dbReference type="EMBL" id="MDR6585653.1"/>
    </source>
</evidence>